<dbReference type="AlphaFoldDB" id="A0AAN9JMQ5"/>
<keyword evidence="3" id="KW-1185">Reference proteome</keyword>
<reference evidence="2 3" key="1">
    <citation type="submission" date="2024-01" db="EMBL/GenBank/DDBJ databases">
        <title>The genomes of 5 underutilized Papilionoideae crops provide insights into root nodulation and disease resistance.</title>
        <authorList>
            <person name="Yuan L."/>
        </authorList>
    </citation>
    <scope>NUCLEOTIDE SEQUENCE [LARGE SCALE GENOMIC DNA]</scope>
    <source>
        <strain evidence="2">LY-2023</strain>
        <tissue evidence="2">Leaf</tissue>
    </source>
</reference>
<name>A0AAN9JMQ5_CLITE</name>
<evidence type="ECO:0000313" key="2">
    <source>
        <dbReference type="EMBL" id="KAK7300697.1"/>
    </source>
</evidence>
<accession>A0AAN9JMQ5</accession>
<dbReference type="Proteomes" id="UP001359559">
    <property type="component" value="Unassembled WGS sequence"/>
</dbReference>
<sequence>MNHPSLSKTSPAFTLIHHQSLIMAHIHNITTSEGNGRVTVPRDKGGSESERESEREDDQRKKDGTMREIQAWTVVLGENVPPCFRCQGEKEKSETMGVRVGKRGR</sequence>
<comment type="caution">
    <text evidence="2">The sequence shown here is derived from an EMBL/GenBank/DDBJ whole genome shotgun (WGS) entry which is preliminary data.</text>
</comment>
<dbReference type="EMBL" id="JAYKXN010000003">
    <property type="protein sequence ID" value="KAK7300697.1"/>
    <property type="molecule type" value="Genomic_DNA"/>
</dbReference>
<feature type="compositionally biased region" description="Basic and acidic residues" evidence="1">
    <location>
        <begin position="40"/>
        <end position="66"/>
    </location>
</feature>
<proteinExistence type="predicted"/>
<feature type="region of interest" description="Disordered" evidence="1">
    <location>
        <begin position="29"/>
        <end position="66"/>
    </location>
</feature>
<protein>
    <submittedName>
        <fullName evidence="2">Uncharacterized protein</fullName>
    </submittedName>
</protein>
<gene>
    <name evidence="2" type="ORF">RJT34_11545</name>
</gene>
<evidence type="ECO:0000313" key="3">
    <source>
        <dbReference type="Proteomes" id="UP001359559"/>
    </source>
</evidence>
<evidence type="ECO:0000256" key="1">
    <source>
        <dbReference type="SAM" id="MobiDB-lite"/>
    </source>
</evidence>
<organism evidence="2 3">
    <name type="scientific">Clitoria ternatea</name>
    <name type="common">Butterfly pea</name>
    <dbReference type="NCBI Taxonomy" id="43366"/>
    <lineage>
        <taxon>Eukaryota</taxon>
        <taxon>Viridiplantae</taxon>
        <taxon>Streptophyta</taxon>
        <taxon>Embryophyta</taxon>
        <taxon>Tracheophyta</taxon>
        <taxon>Spermatophyta</taxon>
        <taxon>Magnoliopsida</taxon>
        <taxon>eudicotyledons</taxon>
        <taxon>Gunneridae</taxon>
        <taxon>Pentapetalae</taxon>
        <taxon>rosids</taxon>
        <taxon>fabids</taxon>
        <taxon>Fabales</taxon>
        <taxon>Fabaceae</taxon>
        <taxon>Papilionoideae</taxon>
        <taxon>50 kb inversion clade</taxon>
        <taxon>NPAAA clade</taxon>
        <taxon>indigoferoid/millettioid clade</taxon>
        <taxon>Phaseoleae</taxon>
        <taxon>Clitoria</taxon>
    </lineage>
</organism>